<proteinExistence type="predicted"/>
<dbReference type="AlphaFoldDB" id="X1QYK5"/>
<feature type="non-terminal residue" evidence="1">
    <location>
        <position position="63"/>
    </location>
</feature>
<sequence>MRIARNIILPLLALSLFWVLAGCQSDVSPQTMTGEPAFELKVDILGSTHAIFLDDEGRLIASA</sequence>
<gene>
    <name evidence="1" type="ORF">S06H3_59309</name>
</gene>
<evidence type="ECO:0000313" key="1">
    <source>
        <dbReference type="EMBL" id="GAI48374.1"/>
    </source>
</evidence>
<reference evidence="1" key="1">
    <citation type="journal article" date="2014" name="Front. Microbiol.">
        <title>High frequency of phylogenetically diverse reductive dehalogenase-homologous genes in deep subseafloor sedimentary metagenomes.</title>
        <authorList>
            <person name="Kawai M."/>
            <person name="Futagami T."/>
            <person name="Toyoda A."/>
            <person name="Takaki Y."/>
            <person name="Nishi S."/>
            <person name="Hori S."/>
            <person name="Arai W."/>
            <person name="Tsubouchi T."/>
            <person name="Morono Y."/>
            <person name="Uchiyama I."/>
            <person name="Ito T."/>
            <person name="Fujiyama A."/>
            <person name="Inagaki F."/>
            <person name="Takami H."/>
        </authorList>
    </citation>
    <scope>NUCLEOTIDE SEQUENCE</scope>
    <source>
        <strain evidence="1">Expedition CK06-06</strain>
    </source>
</reference>
<comment type="caution">
    <text evidence="1">The sequence shown here is derived from an EMBL/GenBank/DDBJ whole genome shotgun (WGS) entry which is preliminary data.</text>
</comment>
<name>X1QYK5_9ZZZZ</name>
<accession>X1QYK5</accession>
<protein>
    <submittedName>
        <fullName evidence="1">Uncharacterized protein</fullName>
    </submittedName>
</protein>
<dbReference type="PROSITE" id="PS51257">
    <property type="entry name" value="PROKAR_LIPOPROTEIN"/>
    <property type="match status" value="1"/>
</dbReference>
<organism evidence="1">
    <name type="scientific">marine sediment metagenome</name>
    <dbReference type="NCBI Taxonomy" id="412755"/>
    <lineage>
        <taxon>unclassified sequences</taxon>
        <taxon>metagenomes</taxon>
        <taxon>ecological metagenomes</taxon>
    </lineage>
</organism>
<dbReference type="EMBL" id="BARV01038517">
    <property type="protein sequence ID" value="GAI48374.1"/>
    <property type="molecule type" value="Genomic_DNA"/>
</dbReference>